<dbReference type="STRING" id="558155.SAMN04487911_10156"/>
<protein>
    <submittedName>
        <fullName evidence="2">Glycosyl transferase family 2</fullName>
    </submittedName>
</protein>
<dbReference type="Proteomes" id="UP000184231">
    <property type="component" value="Unassembled WGS sequence"/>
</dbReference>
<sequence length="334" mass="38745">MDLKTFKTAYEKSPVIEYVNKRAGKEPLATIKVVTYNHAKYIAICLDSLLKQKTNFDFEILIAEDESSDGTREICKEYADKYPDKIRLLLNSRANNIAINGKPSGTFNSVFANFSAKGKYLTTIEGDDYLMDENSLQKRVEFLENNEQFVACFHNTKVIDQETSKEHLVFNYKSDRTIKADDLLKVSIHTASLLYRNNLIKLFDEDMKNIVCGDFILRGKLAEFGAAKFLYDVKPAVYRRHDQGIFSPITLEAKTKLAIDGLQYLMNYYKTKKSNLEIKKNASYLYLSYFVSHLTKEQKIKLNYLKKSLLYGKEVNYSSYQIIKEFLYLKSYRL</sequence>
<dbReference type="Gene3D" id="3.90.550.10">
    <property type="entry name" value="Spore Coat Polysaccharide Biosynthesis Protein SpsA, Chain A"/>
    <property type="match status" value="1"/>
</dbReference>
<keyword evidence="2" id="KW-0808">Transferase</keyword>
<organism evidence="2 3">
    <name type="scientific">Arenibacter nanhaiticus</name>
    <dbReference type="NCBI Taxonomy" id="558155"/>
    <lineage>
        <taxon>Bacteria</taxon>
        <taxon>Pseudomonadati</taxon>
        <taxon>Bacteroidota</taxon>
        <taxon>Flavobacteriia</taxon>
        <taxon>Flavobacteriales</taxon>
        <taxon>Flavobacteriaceae</taxon>
        <taxon>Arenibacter</taxon>
    </lineage>
</organism>
<evidence type="ECO:0000313" key="2">
    <source>
        <dbReference type="EMBL" id="SHI30852.1"/>
    </source>
</evidence>
<dbReference type="Pfam" id="PF00535">
    <property type="entry name" value="Glycos_transf_2"/>
    <property type="match status" value="1"/>
</dbReference>
<feature type="domain" description="Glycosyltransferase 2-like" evidence="1">
    <location>
        <begin position="31"/>
        <end position="199"/>
    </location>
</feature>
<proteinExistence type="predicted"/>
<dbReference type="CDD" id="cd00761">
    <property type="entry name" value="Glyco_tranf_GTA_type"/>
    <property type="match status" value="1"/>
</dbReference>
<dbReference type="EMBL" id="FQYX01000001">
    <property type="protein sequence ID" value="SHI30852.1"/>
    <property type="molecule type" value="Genomic_DNA"/>
</dbReference>
<evidence type="ECO:0000313" key="3">
    <source>
        <dbReference type="Proteomes" id="UP000184231"/>
    </source>
</evidence>
<keyword evidence="3" id="KW-1185">Reference proteome</keyword>
<reference evidence="2 3" key="1">
    <citation type="submission" date="2016-11" db="EMBL/GenBank/DDBJ databases">
        <authorList>
            <person name="Jaros S."/>
            <person name="Januszkiewicz K."/>
            <person name="Wedrychowicz H."/>
        </authorList>
    </citation>
    <scope>NUCLEOTIDE SEQUENCE [LARGE SCALE GENOMIC DNA]</scope>
    <source>
        <strain evidence="2 3">CGMCC 1.8863</strain>
    </source>
</reference>
<dbReference type="InterPro" id="IPR029044">
    <property type="entry name" value="Nucleotide-diphossugar_trans"/>
</dbReference>
<dbReference type="RefSeq" id="WP_072762640.1">
    <property type="nucleotide sequence ID" value="NZ_FQYX01000001.1"/>
</dbReference>
<dbReference type="PANTHER" id="PTHR22916">
    <property type="entry name" value="GLYCOSYLTRANSFERASE"/>
    <property type="match status" value="1"/>
</dbReference>
<name>A0A1M6A301_9FLAO</name>
<gene>
    <name evidence="2" type="ORF">SAMN04487911_10156</name>
</gene>
<dbReference type="AlphaFoldDB" id="A0A1M6A301"/>
<accession>A0A1M6A301</accession>
<evidence type="ECO:0000259" key="1">
    <source>
        <dbReference type="Pfam" id="PF00535"/>
    </source>
</evidence>
<dbReference type="GO" id="GO:0016758">
    <property type="term" value="F:hexosyltransferase activity"/>
    <property type="evidence" value="ECO:0007669"/>
    <property type="project" value="UniProtKB-ARBA"/>
</dbReference>
<dbReference type="InterPro" id="IPR001173">
    <property type="entry name" value="Glyco_trans_2-like"/>
</dbReference>
<dbReference type="SUPFAM" id="SSF53448">
    <property type="entry name" value="Nucleotide-diphospho-sugar transferases"/>
    <property type="match status" value="1"/>
</dbReference>
<dbReference type="OrthoDB" id="9788101at2"/>